<feature type="domain" description="ABC transporter" evidence="4">
    <location>
        <begin position="1"/>
        <end position="53"/>
    </location>
</feature>
<comment type="similarity">
    <text evidence="1">Belongs to the ABC transporter superfamily.</text>
</comment>
<dbReference type="InterPro" id="IPR052156">
    <property type="entry name" value="BCAA_Transport_ATP-bd_LivF"/>
</dbReference>
<sequence>VALLGANGAGKTTVARVASGLLAPSSGSVHVDGRDLTGERTYRYARAGVAHAPEGRSV</sequence>
<evidence type="ECO:0000259" key="4">
    <source>
        <dbReference type="Pfam" id="PF00005"/>
    </source>
</evidence>
<evidence type="ECO:0000256" key="2">
    <source>
        <dbReference type="ARBA" id="ARBA00022448"/>
    </source>
</evidence>
<dbReference type="GO" id="GO:0015807">
    <property type="term" value="P:L-amino acid transport"/>
    <property type="evidence" value="ECO:0007669"/>
    <property type="project" value="TreeGrafter"/>
</dbReference>
<keyword evidence="2" id="KW-0813">Transport</keyword>
<feature type="non-terminal residue" evidence="5">
    <location>
        <position position="1"/>
    </location>
</feature>
<dbReference type="GO" id="GO:0005524">
    <property type="term" value="F:ATP binding"/>
    <property type="evidence" value="ECO:0007669"/>
    <property type="project" value="InterPro"/>
</dbReference>
<dbReference type="SUPFAM" id="SSF52540">
    <property type="entry name" value="P-loop containing nucleoside triphosphate hydrolases"/>
    <property type="match status" value="1"/>
</dbReference>
<organism evidence="5">
    <name type="scientific">marine metagenome</name>
    <dbReference type="NCBI Taxonomy" id="408172"/>
    <lineage>
        <taxon>unclassified sequences</taxon>
        <taxon>metagenomes</taxon>
        <taxon>ecological metagenomes</taxon>
    </lineage>
</organism>
<dbReference type="GO" id="GO:0015658">
    <property type="term" value="F:branched-chain amino acid transmembrane transporter activity"/>
    <property type="evidence" value="ECO:0007669"/>
    <property type="project" value="TreeGrafter"/>
</dbReference>
<proteinExistence type="inferred from homology"/>
<protein>
    <recommendedName>
        <fullName evidence="4">ABC transporter domain-containing protein</fullName>
    </recommendedName>
</protein>
<feature type="non-terminal residue" evidence="5">
    <location>
        <position position="58"/>
    </location>
</feature>
<dbReference type="AlphaFoldDB" id="A0A382HJ00"/>
<name>A0A382HJ00_9ZZZZ</name>
<reference evidence="5" key="1">
    <citation type="submission" date="2018-05" db="EMBL/GenBank/DDBJ databases">
        <authorList>
            <person name="Lanie J.A."/>
            <person name="Ng W.-L."/>
            <person name="Kazmierczak K.M."/>
            <person name="Andrzejewski T.M."/>
            <person name="Davidsen T.M."/>
            <person name="Wayne K.J."/>
            <person name="Tettelin H."/>
            <person name="Glass J.I."/>
            <person name="Rusch D."/>
            <person name="Podicherti R."/>
            <person name="Tsui H.-C.T."/>
            <person name="Winkler M.E."/>
        </authorList>
    </citation>
    <scope>NUCLEOTIDE SEQUENCE</scope>
</reference>
<dbReference type="PANTHER" id="PTHR43820">
    <property type="entry name" value="HIGH-AFFINITY BRANCHED-CHAIN AMINO ACID TRANSPORT ATP-BINDING PROTEIN LIVF"/>
    <property type="match status" value="1"/>
</dbReference>
<evidence type="ECO:0000313" key="5">
    <source>
        <dbReference type="EMBL" id="SVB86461.1"/>
    </source>
</evidence>
<evidence type="ECO:0000256" key="1">
    <source>
        <dbReference type="ARBA" id="ARBA00005417"/>
    </source>
</evidence>
<gene>
    <name evidence="5" type="ORF">METZ01_LOCUS239315</name>
</gene>
<dbReference type="Gene3D" id="3.40.50.300">
    <property type="entry name" value="P-loop containing nucleotide triphosphate hydrolases"/>
    <property type="match status" value="1"/>
</dbReference>
<evidence type="ECO:0000256" key="3">
    <source>
        <dbReference type="ARBA" id="ARBA00022970"/>
    </source>
</evidence>
<dbReference type="PANTHER" id="PTHR43820:SF4">
    <property type="entry name" value="HIGH-AFFINITY BRANCHED-CHAIN AMINO ACID TRANSPORT ATP-BINDING PROTEIN LIVF"/>
    <property type="match status" value="1"/>
</dbReference>
<accession>A0A382HJ00</accession>
<dbReference type="GO" id="GO:0016887">
    <property type="term" value="F:ATP hydrolysis activity"/>
    <property type="evidence" value="ECO:0007669"/>
    <property type="project" value="InterPro"/>
</dbReference>
<keyword evidence="3" id="KW-0029">Amino-acid transport</keyword>
<dbReference type="Pfam" id="PF00005">
    <property type="entry name" value="ABC_tran"/>
    <property type="match status" value="1"/>
</dbReference>
<dbReference type="InterPro" id="IPR027417">
    <property type="entry name" value="P-loop_NTPase"/>
</dbReference>
<dbReference type="EMBL" id="UINC01061171">
    <property type="protein sequence ID" value="SVB86461.1"/>
    <property type="molecule type" value="Genomic_DNA"/>
</dbReference>
<dbReference type="InterPro" id="IPR003439">
    <property type="entry name" value="ABC_transporter-like_ATP-bd"/>
</dbReference>